<dbReference type="InterPro" id="IPR017900">
    <property type="entry name" value="4Fe4S_Fe_S_CS"/>
</dbReference>
<accession>A0A0G9K7F3</accession>
<evidence type="ECO:0000256" key="2">
    <source>
        <dbReference type="ARBA" id="ARBA00022485"/>
    </source>
</evidence>
<dbReference type="Gene3D" id="3.30.70.20">
    <property type="match status" value="1"/>
</dbReference>
<dbReference type="GO" id="GO:0046872">
    <property type="term" value="F:metal ion binding"/>
    <property type="evidence" value="ECO:0007669"/>
    <property type="project" value="UniProtKB-KW"/>
</dbReference>
<dbReference type="PROSITE" id="PS00198">
    <property type="entry name" value="4FE4S_FER_1"/>
    <property type="match status" value="2"/>
</dbReference>
<comment type="caution">
    <text evidence="9">The sequence shown here is derived from an EMBL/GenBank/DDBJ whole genome shotgun (WGS) entry which is preliminary data.</text>
</comment>
<reference evidence="9 10" key="1">
    <citation type="submission" date="2014-01" db="EMBL/GenBank/DDBJ databases">
        <title>Development of a Comparative Genomic Fingerprinting Assay for High Resolution Genotyping of Arcobacter butzleri.</title>
        <authorList>
            <person name="Webb A.L."/>
            <person name="Inglis G.D."/>
            <person name="Kruczkiewicz P."/>
            <person name="Selinger L.B."/>
            <person name="Taboada E.N."/>
        </authorList>
    </citation>
    <scope>NUCLEOTIDE SEQUENCE [LARGE SCALE GENOMIC DNA]</scope>
    <source>
        <strain evidence="9 10">L348</strain>
    </source>
</reference>
<feature type="transmembrane region" description="Helical" evidence="7">
    <location>
        <begin position="140"/>
        <end position="168"/>
    </location>
</feature>
<keyword evidence="1" id="KW-0813">Transport</keyword>
<dbReference type="PROSITE" id="PS51379">
    <property type="entry name" value="4FE4S_FER_2"/>
    <property type="match status" value="1"/>
</dbReference>
<feature type="transmembrane region" description="Helical" evidence="7">
    <location>
        <begin position="99"/>
        <end position="120"/>
    </location>
</feature>
<dbReference type="SUPFAM" id="SSF54862">
    <property type="entry name" value="4Fe-4S ferredoxins"/>
    <property type="match status" value="1"/>
</dbReference>
<keyword evidence="6" id="KW-0411">Iron-sulfur</keyword>
<dbReference type="GO" id="GO:0051539">
    <property type="term" value="F:4 iron, 4 sulfur cluster binding"/>
    <property type="evidence" value="ECO:0007669"/>
    <property type="project" value="UniProtKB-KW"/>
</dbReference>
<dbReference type="PANTHER" id="PTHR30176:SF3">
    <property type="entry name" value="FERREDOXIN-TYPE PROTEIN NAPH"/>
    <property type="match status" value="1"/>
</dbReference>
<proteinExistence type="predicted"/>
<feature type="transmembrane region" description="Helical" evidence="7">
    <location>
        <begin position="12"/>
        <end position="34"/>
    </location>
</feature>
<keyword evidence="7" id="KW-1133">Transmembrane helix</keyword>
<keyword evidence="7" id="KW-0472">Membrane</keyword>
<feature type="transmembrane region" description="Helical" evidence="7">
    <location>
        <begin position="253"/>
        <end position="272"/>
    </location>
</feature>
<dbReference type="InterPro" id="IPR017896">
    <property type="entry name" value="4Fe4S_Fe-S-bd"/>
</dbReference>
<dbReference type="PANTHER" id="PTHR30176">
    <property type="entry name" value="FERREDOXIN-TYPE PROTEIN NAPH"/>
    <property type="match status" value="1"/>
</dbReference>
<evidence type="ECO:0000313" key="10">
    <source>
        <dbReference type="Proteomes" id="UP000035514"/>
    </source>
</evidence>
<evidence type="ECO:0000256" key="5">
    <source>
        <dbReference type="ARBA" id="ARBA00023004"/>
    </source>
</evidence>
<dbReference type="Pfam" id="PF13746">
    <property type="entry name" value="Fer4_18"/>
    <property type="match status" value="1"/>
</dbReference>
<feature type="domain" description="4Fe-4S ferredoxin-type" evidence="8">
    <location>
        <begin position="179"/>
        <end position="208"/>
    </location>
</feature>
<dbReference type="InterPro" id="IPR051684">
    <property type="entry name" value="Electron_Trans/Redox"/>
</dbReference>
<evidence type="ECO:0000256" key="1">
    <source>
        <dbReference type="ARBA" id="ARBA00022448"/>
    </source>
</evidence>
<evidence type="ECO:0000259" key="8">
    <source>
        <dbReference type="PROSITE" id="PS51379"/>
    </source>
</evidence>
<dbReference type="AlphaFoldDB" id="A0A0G9K7F3"/>
<keyword evidence="5" id="KW-0408">Iron</keyword>
<dbReference type="PATRIC" id="fig|1447256.3.peg.156"/>
<name>A0A0G9K7F3_9BACT</name>
<protein>
    <recommendedName>
        <fullName evidence="8">4Fe-4S ferredoxin-type domain-containing protein</fullName>
    </recommendedName>
</protein>
<feature type="transmembrane region" description="Helical" evidence="7">
    <location>
        <begin position="54"/>
        <end position="78"/>
    </location>
</feature>
<sequence length="289" mass="33612">MAKKQVLAPTLFITFCLYILTPWLSFNNIHFLMFNFEFHRFEFLFMAFEASTHQLIYIVISLFIGLLVGLNFTISRFFCGYFCPSSIATFITTSIKNPFILFFTILLFAFVLAFSTISYFTSASNLVLNFTKFDTASIFVGILTTLFTSIFLVFRGWYCSILCPYFFVSAILPQKDKQTFEFFDKESCIDCNKCVKVCPIDELDIKAGFDIRCVQCGLCEVACEKVMLKFNKLSLIKKKFEDRNIFKSFSKNGYVFGIVVFLLMIFVVYYILDSSFLDNCYFTNKELYK</sequence>
<gene>
    <name evidence="9" type="ORF">AA20_00805</name>
</gene>
<keyword evidence="7" id="KW-0812">Transmembrane</keyword>
<evidence type="ECO:0000256" key="3">
    <source>
        <dbReference type="ARBA" id="ARBA00022723"/>
    </source>
</evidence>
<evidence type="ECO:0000313" key="9">
    <source>
        <dbReference type="EMBL" id="KLE02492.1"/>
    </source>
</evidence>
<keyword evidence="3" id="KW-0479">Metal-binding</keyword>
<evidence type="ECO:0000256" key="7">
    <source>
        <dbReference type="SAM" id="Phobius"/>
    </source>
</evidence>
<dbReference type="RefSeq" id="WP_046996020.1">
    <property type="nucleotide sequence ID" value="NZ_JAIQ01000024.1"/>
</dbReference>
<dbReference type="Proteomes" id="UP000035514">
    <property type="component" value="Unassembled WGS sequence"/>
</dbReference>
<keyword evidence="4" id="KW-0249">Electron transport</keyword>
<organism evidence="9 10">
    <name type="scientific">Aliarcobacter butzleri L348</name>
    <dbReference type="NCBI Taxonomy" id="1447256"/>
    <lineage>
        <taxon>Bacteria</taxon>
        <taxon>Pseudomonadati</taxon>
        <taxon>Campylobacterota</taxon>
        <taxon>Epsilonproteobacteria</taxon>
        <taxon>Campylobacterales</taxon>
        <taxon>Arcobacteraceae</taxon>
        <taxon>Aliarcobacter</taxon>
    </lineage>
</organism>
<evidence type="ECO:0000256" key="6">
    <source>
        <dbReference type="ARBA" id="ARBA00023014"/>
    </source>
</evidence>
<dbReference type="GO" id="GO:0005886">
    <property type="term" value="C:plasma membrane"/>
    <property type="evidence" value="ECO:0007669"/>
    <property type="project" value="TreeGrafter"/>
</dbReference>
<dbReference type="EMBL" id="JAIQ01000024">
    <property type="protein sequence ID" value="KLE02492.1"/>
    <property type="molecule type" value="Genomic_DNA"/>
</dbReference>
<evidence type="ECO:0000256" key="4">
    <source>
        <dbReference type="ARBA" id="ARBA00022982"/>
    </source>
</evidence>
<keyword evidence="2" id="KW-0004">4Fe-4S</keyword>